<comment type="similarity">
    <text evidence="1">Belongs to the DNA photolyase class-1 family.</text>
</comment>
<name>A0A811MUS6_9POAL</name>
<dbReference type="InterPro" id="IPR005101">
    <property type="entry name" value="Cryptochr/Photolyase_FAD-bd"/>
</dbReference>
<dbReference type="PANTHER" id="PTHR11455:SF50">
    <property type="entry name" value="CRYPTOCHROME-1"/>
    <property type="match status" value="1"/>
</dbReference>
<dbReference type="PANTHER" id="PTHR11455">
    <property type="entry name" value="CRYPTOCHROME"/>
    <property type="match status" value="1"/>
</dbReference>
<dbReference type="GO" id="GO:0071949">
    <property type="term" value="F:FAD binding"/>
    <property type="evidence" value="ECO:0007669"/>
    <property type="project" value="TreeGrafter"/>
</dbReference>
<proteinExistence type="inferred from homology"/>
<keyword evidence="7" id="KW-1185">Reference proteome</keyword>
<dbReference type="GO" id="GO:0043153">
    <property type="term" value="P:entrainment of circadian clock by photoperiod"/>
    <property type="evidence" value="ECO:0007669"/>
    <property type="project" value="TreeGrafter"/>
</dbReference>
<dbReference type="EMBL" id="CAJGYO010000002">
    <property type="protein sequence ID" value="CAD6210664.1"/>
    <property type="molecule type" value="Genomic_DNA"/>
</dbReference>
<dbReference type="SUPFAM" id="SSF48173">
    <property type="entry name" value="Cryptochrome/photolyase FAD-binding domain"/>
    <property type="match status" value="1"/>
</dbReference>
<evidence type="ECO:0000256" key="1">
    <source>
        <dbReference type="ARBA" id="ARBA00005862"/>
    </source>
</evidence>
<dbReference type="OrthoDB" id="667728at2759"/>
<evidence type="ECO:0000256" key="3">
    <source>
        <dbReference type="ARBA" id="ARBA00022827"/>
    </source>
</evidence>
<evidence type="ECO:0000313" key="6">
    <source>
        <dbReference type="EMBL" id="CAD6210664.1"/>
    </source>
</evidence>
<evidence type="ECO:0000256" key="2">
    <source>
        <dbReference type="ARBA" id="ARBA00022630"/>
    </source>
</evidence>
<comment type="caution">
    <text evidence="6">The sequence shown here is derived from an EMBL/GenBank/DDBJ whole genome shotgun (WGS) entry which is preliminary data.</text>
</comment>
<comment type="cofactor">
    <cofactor evidence="4">
        <name>FAD</name>
        <dbReference type="ChEBI" id="CHEBI:57692"/>
    </cofactor>
    <text evidence="4">Binds 1 FAD per subunit.</text>
</comment>
<dbReference type="InterPro" id="IPR036134">
    <property type="entry name" value="Crypto/Photolyase_FAD-like_sf"/>
</dbReference>
<dbReference type="Pfam" id="PF03441">
    <property type="entry name" value="FAD_binding_7"/>
    <property type="match status" value="1"/>
</dbReference>
<gene>
    <name evidence="6" type="ORF">NCGR_LOCUS6720</name>
</gene>
<dbReference type="GO" id="GO:0003904">
    <property type="term" value="F:deoxyribodipyrimidine photo-lyase activity"/>
    <property type="evidence" value="ECO:0007669"/>
    <property type="project" value="TreeGrafter"/>
</dbReference>
<dbReference type="GO" id="GO:0003677">
    <property type="term" value="F:DNA binding"/>
    <property type="evidence" value="ECO:0007669"/>
    <property type="project" value="TreeGrafter"/>
</dbReference>
<evidence type="ECO:0000259" key="5">
    <source>
        <dbReference type="Pfam" id="PF03441"/>
    </source>
</evidence>
<evidence type="ECO:0000313" key="7">
    <source>
        <dbReference type="Proteomes" id="UP000604825"/>
    </source>
</evidence>
<evidence type="ECO:0000256" key="4">
    <source>
        <dbReference type="PIRSR" id="PIRSR602081-1"/>
    </source>
</evidence>
<organism evidence="6 7">
    <name type="scientific">Miscanthus lutarioriparius</name>
    <dbReference type="NCBI Taxonomy" id="422564"/>
    <lineage>
        <taxon>Eukaryota</taxon>
        <taxon>Viridiplantae</taxon>
        <taxon>Streptophyta</taxon>
        <taxon>Embryophyta</taxon>
        <taxon>Tracheophyta</taxon>
        <taxon>Spermatophyta</taxon>
        <taxon>Magnoliopsida</taxon>
        <taxon>Liliopsida</taxon>
        <taxon>Poales</taxon>
        <taxon>Poaceae</taxon>
        <taxon>PACMAD clade</taxon>
        <taxon>Panicoideae</taxon>
        <taxon>Andropogonodae</taxon>
        <taxon>Andropogoneae</taxon>
        <taxon>Saccharinae</taxon>
        <taxon>Miscanthus</taxon>
    </lineage>
</organism>
<reference evidence="6" key="1">
    <citation type="submission" date="2020-10" db="EMBL/GenBank/DDBJ databases">
        <authorList>
            <person name="Han B."/>
            <person name="Lu T."/>
            <person name="Zhao Q."/>
            <person name="Huang X."/>
            <person name="Zhao Y."/>
        </authorList>
    </citation>
    <scope>NUCLEOTIDE SEQUENCE</scope>
</reference>
<accession>A0A811MUS6</accession>
<keyword evidence="2 4" id="KW-0285">Flavoprotein</keyword>
<protein>
    <recommendedName>
        <fullName evidence="5">Cryptochrome/DNA photolyase FAD-binding domain-containing protein</fullName>
    </recommendedName>
</protein>
<dbReference type="Proteomes" id="UP000604825">
    <property type="component" value="Unassembled WGS sequence"/>
</dbReference>
<dbReference type="GO" id="GO:0032922">
    <property type="term" value="P:circadian regulation of gene expression"/>
    <property type="evidence" value="ECO:0007669"/>
    <property type="project" value="TreeGrafter"/>
</dbReference>
<feature type="domain" description="Cryptochrome/DNA photolyase FAD-binding" evidence="5">
    <location>
        <begin position="252"/>
        <end position="383"/>
    </location>
</feature>
<dbReference type="AlphaFoldDB" id="A0A811MUS6"/>
<dbReference type="InterPro" id="IPR002081">
    <property type="entry name" value="Cryptochrome/DNA_photolyase_1"/>
</dbReference>
<dbReference type="GO" id="GO:0005634">
    <property type="term" value="C:nucleus"/>
    <property type="evidence" value="ECO:0007669"/>
    <property type="project" value="TreeGrafter"/>
</dbReference>
<feature type="binding site" evidence="4">
    <location>
        <begin position="289"/>
        <end position="291"/>
    </location>
    <ligand>
        <name>FAD</name>
        <dbReference type="ChEBI" id="CHEBI:57692"/>
    </ligand>
</feature>
<sequence length="448" mass="49823">MPLAGFLVYLLIALPLLVLLAEFWRKQLGWARLERQKILSLSAEADDAIWHLASLARRRMQERDEARNQARMLLLDLQARNARVMALPGTSCSRVARPPDAFAATGYEHNQALAPTAFRPLGSSSTMMQGQRARAGTGYRVASSSGFGHRSIGSSLDAYAVLPSLHGFASSSQDHFDPDMFLVDVAESPQDLVPPLNVHQVKLFSPIQGFQGLLNRLQLKYRTGCLFFQSRKLCAVFRVRIRIWVPSWTGSKAGWLHDRIRVVAASFFVNVLKLPWRWSMKYFWDTLLDADLESDALYITGSLPDSRELDRIDNPQATSSICMGSMCDGGFLNLQGCRQNGYTTDPLDAPVSVMQAAGIELGSNYPLPIVELDAAKLRLQEALSEMWQLEAASRASMNNGMEEGLGDSSEVPPIEFPQELHMEIDRQTVQATTNVPVLGGTRIRWCLP</sequence>
<dbReference type="Gene3D" id="1.10.579.10">
    <property type="entry name" value="DNA Cyclobutane Dipyrimidine Photolyase, subunit A, domain 3"/>
    <property type="match status" value="1"/>
</dbReference>
<keyword evidence="3 4" id="KW-0274">FAD</keyword>
<dbReference type="GO" id="GO:0005737">
    <property type="term" value="C:cytoplasm"/>
    <property type="evidence" value="ECO:0007669"/>
    <property type="project" value="TreeGrafter"/>
</dbReference>